<reference evidence="1" key="1">
    <citation type="submission" date="2025-08" db="UniProtKB">
        <authorList>
            <consortium name="RefSeq"/>
        </authorList>
    </citation>
    <scope>IDENTIFICATION</scope>
    <source>
        <tissue evidence="1">Whole insect</tissue>
    </source>
</reference>
<evidence type="ECO:0000313" key="1">
    <source>
        <dbReference type="RefSeq" id="XP_028133237.1"/>
    </source>
</evidence>
<sequence length="126" mass="14682">MEVKQEEKVKIERNGVDTAVKIEIKEELLDLHDQQHDIKHCLDGSNDLIDIHTNVTQYQQNECDANLYLFETNQLDSKIDIEDVKHNIHKGTSSNQENKQVEKNTELLAEIHICRCIKICSLFLMH</sequence>
<organism evidence="1">
    <name type="scientific">Diabrotica virgifera virgifera</name>
    <name type="common">western corn rootworm</name>
    <dbReference type="NCBI Taxonomy" id="50390"/>
    <lineage>
        <taxon>Eukaryota</taxon>
        <taxon>Metazoa</taxon>
        <taxon>Ecdysozoa</taxon>
        <taxon>Arthropoda</taxon>
        <taxon>Hexapoda</taxon>
        <taxon>Insecta</taxon>
        <taxon>Pterygota</taxon>
        <taxon>Neoptera</taxon>
        <taxon>Endopterygota</taxon>
        <taxon>Coleoptera</taxon>
        <taxon>Polyphaga</taxon>
        <taxon>Cucujiformia</taxon>
        <taxon>Chrysomeloidea</taxon>
        <taxon>Chrysomelidae</taxon>
        <taxon>Galerucinae</taxon>
        <taxon>Diabroticina</taxon>
        <taxon>Diabroticites</taxon>
        <taxon>Diabrotica</taxon>
    </lineage>
</organism>
<proteinExistence type="predicted"/>
<dbReference type="RefSeq" id="XP_028133237.1">
    <property type="nucleotide sequence ID" value="XM_028277436.1"/>
</dbReference>
<gene>
    <name evidence="1" type="primary">LOC114328561</name>
</gene>
<name>A0A6P7FEI9_DIAVI</name>
<dbReference type="AlphaFoldDB" id="A0A6P7FEI9"/>
<dbReference type="OrthoDB" id="6354171at2759"/>
<accession>A0A6P7FEI9</accession>
<protein>
    <submittedName>
        <fullName evidence="1">Uncharacterized protein LOC114328561 isoform X2</fullName>
    </submittedName>
</protein>